<feature type="compositionally biased region" description="Polar residues" evidence="1">
    <location>
        <begin position="1"/>
        <end position="12"/>
    </location>
</feature>
<accession>A0AAV5I951</accession>
<proteinExistence type="predicted"/>
<dbReference type="AlphaFoldDB" id="A0AAV5I951"/>
<protein>
    <submittedName>
        <fullName evidence="2">Uncharacterized protein</fullName>
    </submittedName>
</protein>
<gene>
    <name evidence="2" type="ORF">SLEP1_g7898</name>
</gene>
<name>A0AAV5I951_9ROSI</name>
<keyword evidence="3" id="KW-1185">Reference proteome</keyword>
<evidence type="ECO:0000313" key="3">
    <source>
        <dbReference type="Proteomes" id="UP001054252"/>
    </source>
</evidence>
<feature type="compositionally biased region" description="Polar residues" evidence="1">
    <location>
        <begin position="67"/>
        <end position="81"/>
    </location>
</feature>
<evidence type="ECO:0000313" key="2">
    <source>
        <dbReference type="EMBL" id="GKU94397.1"/>
    </source>
</evidence>
<reference evidence="2 3" key="1">
    <citation type="journal article" date="2021" name="Commun. Biol.">
        <title>The genome of Shorea leprosula (Dipterocarpaceae) highlights the ecological relevance of drought in aseasonal tropical rainforests.</title>
        <authorList>
            <person name="Ng K.K.S."/>
            <person name="Kobayashi M.J."/>
            <person name="Fawcett J.A."/>
            <person name="Hatakeyama M."/>
            <person name="Paape T."/>
            <person name="Ng C.H."/>
            <person name="Ang C.C."/>
            <person name="Tnah L.H."/>
            <person name="Lee C.T."/>
            <person name="Nishiyama T."/>
            <person name="Sese J."/>
            <person name="O'Brien M.J."/>
            <person name="Copetti D."/>
            <person name="Mohd Noor M.I."/>
            <person name="Ong R.C."/>
            <person name="Putra M."/>
            <person name="Sireger I.Z."/>
            <person name="Indrioko S."/>
            <person name="Kosugi Y."/>
            <person name="Izuno A."/>
            <person name="Isagi Y."/>
            <person name="Lee S.L."/>
            <person name="Shimizu K.K."/>
        </authorList>
    </citation>
    <scope>NUCLEOTIDE SEQUENCE [LARGE SCALE GENOMIC DNA]</scope>
    <source>
        <strain evidence="2">214</strain>
    </source>
</reference>
<feature type="compositionally biased region" description="Low complexity" evidence="1">
    <location>
        <begin position="37"/>
        <end position="66"/>
    </location>
</feature>
<sequence>MRRGTQGASSSRQQDDPEGEPQRPLHRLIRGPCRAIPTQQQLPSLSQPPAQQQLSSLTQLPTQLQQERPTVTQPPLDNDQYTGDDATMEEDTKERNLEAELDAKFAVLDPELDAQLEEELSRVVPKTRRGMDKGDDTPADPNQRKVLSLNCRGTFSHEVWEDYHSNLEVLV</sequence>
<feature type="region of interest" description="Disordered" evidence="1">
    <location>
        <begin position="1"/>
        <end position="93"/>
    </location>
</feature>
<dbReference type="Proteomes" id="UP001054252">
    <property type="component" value="Unassembled WGS sequence"/>
</dbReference>
<comment type="caution">
    <text evidence="2">The sequence shown here is derived from an EMBL/GenBank/DDBJ whole genome shotgun (WGS) entry which is preliminary data.</text>
</comment>
<dbReference type="EMBL" id="BPVZ01000008">
    <property type="protein sequence ID" value="GKU94397.1"/>
    <property type="molecule type" value="Genomic_DNA"/>
</dbReference>
<feature type="region of interest" description="Disordered" evidence="1">
    <location>
        <begin position="118"/>
        <end position="144"/>
    </location>
</feature>
<organism evidence="2 3">
    <name type="scientific">Rubroshorea leprosula</name>
    <dbReference type="NCBI Taxonomy" id="152421"/>
    <lineage>
        <taxon>Eukaryota</taxon>
        <taxon>Viridiplantae</taxon>
        <taxon>Streptophyta</taxon>
        <taxon>Embryophyta</taxon>
        <taxon>Tracheophyta</taxon>
        <taxon>Spermatophyta</taxon>
        <taxon>Magnoliopsida</taxon>
        <taxon>eudicotyledons</taxon>
        <taxon>Gunneridae</taxon>
        <taxon>Pentapetalae</taxon>
        <taxon>rosids</taxon>
        <taxon>malvids</taxon>
        <taxon>Malvales</taxon>
        <taxon>Dipterocarpaceae</taxon>
        <taxon>Rubroshorea</taxon>
    </lineage>
</organism>
<evidence type="ECO:0000256" key="1">
    <source>
        <dbReference type="SAM" id="MobiDB-lite"/>
    </source>
</evidence>